<name>A0A364RE21_9BACT</name>
<comment type="caution">
    <text evidence="3">The sequence shown here is derived from an EMBL/GenBank/DDBJ whole genome shotgun (WGS) entry which is preliminary data.</text>
</comment>
<feature type="transmembrane region" description="Helical" evidence="1">
    <location>
        <begin position="186"/>
        <end position="205"/>
    </location>
</feature>
<dbReference type="AlphaFoldDB" id="A0A364RE21"/>
<evidence type="ECO:0000313" key="4">
    <source>
        <dbReference type="Proteomes" id="UP000251692"/>
    </source>
</evidence>
<dbReference type="PANTHER" id="PTHR22911:SF137">
    <property type="entry name" value="SOLUTE CARRIER FAMILY 35 MEMBER G2-RELATED"/>
    <property type="match status" value="1"/>
</dbReference>
<evidence type="ECO:0000259" key="2">
    <source>
        <dbReference type="Pfam" id="PF00892"/>
    </source>
</evidence>
<dbReference type="Proteomes" id="UP000251692">
    <property type="component" value="Unassembled WGS sequence"/>
</dbReference>
<feature type="transmembrane region" description="Helical" evidence="1">
    <location>
        <begin position="40"/>
        <end position="57"/>
    </location>
</feature>
<organism evidence="3 4">
    <name type="scientific">Pontibacter arcticus</name>
    <dbReference type="NCBI Taxonomy" id="2080288"/>
    <lineage>
        <taxon>Bacteria</taxon>
        <taxon>Pseudomonadati</taxon>
        <taxon>Bacteroidota</taxon>
        <taxon>Cytophagia</taxon>
        <taxon>Cytophagales</taxon>
        <taxon>Hymenobacteraceae</taxon>
        <taxon>Pontibacter</taxon>
    </lineage>
</organism>
<proteinExistence type="predicted"/>
<feature type="transmembrane region" description="Helical" evidence="1">
    <location>
        <begin position="124"/>
        <end position="143"/>
    </location>
</feature>
<protein>
    <submittedName>
        <fullName evidence="3">EamA family transporter</fullName>
    </submittedName>
</protein>
<keyword evidence="4" id="KW-1185">Reference proteome</keyword>
<dbReference type="InterPro" id="IPR000620">
    <property type="entry name" value="EamA_dom"/>
</dbReference>
<feature type="domain" description="EamA" evidence="2">
    <location>
        <begin position="153"/>
        <end position="287"/>
    </location>
</feature>
<feature type="transmembrane region" description="Helical" evidence="1">
    <location>
        <begin position="155"/>
        <end position="174"/>
    </location>
</feature>
<feature type="transmembrane region" description="Helical" evidence="1">
    <location>
        <begin position="93"/>
        <end position="112"/>
    </location>
</feature>
<sequence>MFRGIALVFLGASSFGILSTFVKLAYKEGFTLGDVTGSQVFFGFVILWLIVLVRYLAGAKRSGATLQEKVKLAAMGISTGLVSIFYYKCVQTVPASIAILLLMQFTWMSLLLEAIIKRKAPKPLQLATVALILFGTCLAGRLFSGELPDFDLAGIGFGLLAALSYTFFLMINGSAGNNLHPVTKSALLLTGACILIFTIFPPVFLVNGALTSGLFKWGMVLSVFGTVIPPLCYAYGIPKTGLGLSAILSAAELPVAVLMSSLVLGEEVWAVQWLGVALILAAIILSNLKALKPQPHPNSVTA</sequence>
<dbReference type="EMBL" id="QMDV01000003">
    <property type="protein sequence ID" value="RAU82588.1"/>
    <property type="molecule type" value="Genomic_DNA"/>
</dbReference>
<feature type="transmembrane region" description="Helical" evidence="1">
    <location>
        <begin position="217"/>
        <end position="235"/>
    </location>
</feature>
<accession>A0A364RE21</accession>
<feature type="domain" description="EamA" evidence="2">
    <location>
        <begin position="3"/>
        <end position="139"/>
    </location>
</feature>
<dbReference type="Pfam" id="PF00892">
    <property type="entry name" value="EamA"/>
    <property type="match status" value="2"/>
</dbReference>
<keyword evidence="1" id="KW-1133">Transmembrane helix</keyword>
<keyword evidence="1" id="KW-0472">Membrane</keyword>
<evidence type="ECO:0000313" key="3">
    <source>
        <dbReference type="EMBL" id="RAU82588.1"/>
    </source>
</evidence>
<dbReference type="GO" id="GO:0016020">
    <property type="term" value="C:membrane"/>
    <property type="evidence" value="ECO:0007669"/>
    <property type="project" value="InterPro"/>
</dbReference>
<reference evidence="3 4" key="2">
    <citation type="submission" date="2018-07" db="EMBL/GenBank/DDBJ databases">
        <title>Pontibacter sp. 2b14 genomic sequence and assembly.</title>
        <authorList>
            <person name="Du Z.-J."/>
        </authorList>
    </citation>
    <scope>NUCLEOTIDE SEQUENCE [LARGE SCALE GENOMIC DNA]</scope>
    <source>
        <strain evidence="3 4">2b14</strain>
    </source>
</reference>
<feature type="transmembrane region" description="Helical" evidence="1">
    <location>
        <begin position="242"/>
        <end position="264"/>
    </location>
</feature>
<dbReference type="OrthoDB" id="3180815at2"/>
<keyword evidence="1" id="KW-0812">Transmembrane</keyword>
<feature type="transmembrane region" description="Helical" evidence="1">
    <location>
        <begin position="270"/>
        <end position="288"/>
    </location>
</feature>
<reference evidence="3 4" key="1">
    <citation type="submission" date="2018-06" db="EMBL/GenBank/DDBJ databases">
        <authorList>
            <person name="Liu Z.-W."/>
        </authorList>
    </citation>
    <scope>NUCLEOTIDE SEQUENCE [LARGE SCALE GENOMIC DNA]</scope>
    <source>
        <strain evidence="3 4">2b14</strain>
    </source>
</reference>
<evidence type="ECO:0000256" key="1">
    <source>
        <dbReference type="SAM" id="Phobius"/>
    </source>
</evidence>
<dbReference type="SUPFAM" id="SSF103481">
    <property type="entry name" value="Multidrug resistance efflux transporter EmrE"/>
    <property type="match status" value="2"/>
</dbReference>
<gene>
    <name evidence="3" type="ORF">DP923_12545</name>
</gene>
<dbReference type="InterPro" id="IPR037185">
    <property type="entry name" value="EmrE-like"/>
</dbReference>
<dbReference type="RefSeq" id="WP_112306181.1">
    <property type="nucleotide sequence ID" value="NZ_QMDV01000003.1"/>
</dbReference>
<feature type="transmembrane region" description="Helical" evidence="1">
    <location>
        <begin position="69"/>
        <end position="87"/>
    </location>
</feature>
<dbReference type="PANTHER" id="PTHR22911">
    <property type="entry name" value="ACYL-MALONYL CONDENSING ENZYME-RELATED"/>
    <property type="match status" value="1"/>
</dbReference>